<evidence type="ECO:0000259" key="3">
    <source>
        <dbReference type="Pfam" id="PF00296"/>
    </source>
</evidence>
<gene>
    <name evidence="4" type="ORF">IT882_07425</name>
</gene>
<evidence type="ECO:0000256" key="2">
    <source>
        <dbReference type="ARBA" id="ARBA00023033"/>
    </source>
</evidence>
<keyword evidence="1" id="KW-0560">Oxidoreductase</keyword>
<dbReference type="Pfam" id="PF00296">
    <property type="entry name" value="Bac_luciferase"/>
    <property type="match status" value="1"/>
</dbReference>
<dbReference type="SUPFAM" id="SSF51679">
    <property type="entry name" value="Bacterial luciferase-like"/>
    <property type="match status" value="1"/>
</dbReference>
<dbReference type="KEGG" id="msf:IT882_07425"/>
<dbReference type="GO" id="GO:0004497">
    <property type="term" value="F:monooxygenase activity"/>
    <property type="evidence" value="ECO:0007669"/>
    <property type="project" value="UniProtKB-KW"/>
</dbReference>
<dbReference type="InterPro" id="IPR050766">
    <property type="entry name" value="Bact_Lucif_Oxidored"/>
</dbReference>
<dbReference type="InterPro" id="IPR036661">
    <property type="entry name" value="Luciferase-like_sf"/>
</dbReference>
<dbReference type="GO" id="GO:0005829">
    <property type="term" value="C:cytosol"/>
    <property type="evidence" value="ECO:0007669"/>
    <property type="project" value="TreeGrafter"/>
</dbReference>
<dbReference type="Gene3D" id="3.20.20.30">
    <property type="entry name" value="Luciferase-like domain"/>
    <property type="match status" value="1"/>
</dbReference>
<name>A0A7S8RI44_9MICO</name>
<evidence type="ECO:0000313" key="5">
    <source>
        <dbReference type="Proteomes" id="UP000594480"/>
    </source>
</evidence>
<dbReference type="InterPro" id="IPR022290">
    <property type="entry name" value="LLM_Atu2307-like"/>
</dbReference>
<protein>
    <submittedName>
        <fullName evidence="4">LLM class flavin-dependent oxidoreductase</fullName>
    </submittedName>
</protein>
<dbReference type="InterPro" id="IPR011251">
    <property type="entry name" value="Luciferase-like_dom"/>
</dbReference>
<dbReference type="EMBL" id="CP064760">
    <property type="protein sequence ID" value="QPE05791.1"/>
    <property type="molecule type" value="Genomic_DNA"/>
</dbReference>
<sequence>MHVHGKDAVMIQFGLDTFGDVTHDESGKQLSDAQTLRNLVDQAVLADELGISFIGVGEHHRPDFAVSSPEIVLAAIAGRTRDIHLGTAVTVLSSDDPVRVYERFATLDAVSGGRAEVVLGRGSFIESFPLFGFDLGDYEALFEEKLELFALLRDEAPVTWSGRTRAALTNADVYPKTEGPGLTTWVGVGGSPESVVRTARYGFGLMLAIIGGPAERFAPYVELFHRSLASFGHERKPVGVHSPGHIADTDEQAWEEAYPAFEAMNNRIGAERGWPPYSRMRFQHDVGAGGAVYSGSPERVARKIADTVLTLGVDRFDLKYSNGTLGHDKLMRSIELYGTKVIPMARELIAEGADTTSDATPVG</sequence>
<feature type="domain" description="Luciferase-like" evidence="3">
    <location>
        <begin position="22"/>
        <end position="314"/>
    </location>
</feature>
<evidence type="ECO:0000256" key="1">
    <source>
        <dbReference type="ARBA" id="ARBA00023002"/>
    </source>
</evidence>
<organism evidence="4 5">
    <name type="scientific">Microbacterium schleiferi</name>
    <dbReference type="NCBI Taxonomy" id="69362"/>
    <lineage>
        <taxon>Bacteria</taxon>
        <taxon>Bacillati</taxon>
        <taxon>Actinomycetota</taxon>
        <taxon>Actinomycetes</taxon>
        <taxon>Micrococcales</taxon>
        <taxon>Microbacteriaceae</taxon>
        <taxon>Microbacterium</taxon>
    </lineage>
</organism>
<keyword evidence="5" id="KW-1185">Reference proteome</keyword>
<keyword evidence="2" id="KW-0503">Monooxygenase</keyword>
<evidence type="ECO:0000313" key="4">
    <source>
        <dbReference type="EMBL" id="QPE05791.1"/>
    </source>
</evidence>
<dbReference type="GO" id="GO:0016705">
    <property type="term" value="F:oxidoreductase activity, acting on paired donors, with incorporation or reduction of molecular oxygen"/>
    <property type="evidence" value="ECO:0007669"/>
    <property type="project" value="InterPro"/>
</dbReference>
<reference evidence="4 5" key="1">
    <citation type="submission" date="2020-11" db="EMBL/GenBank/DDBJ databases">
        <title>Amino acid is mineralized and recycled by bacteria in oceanic microbiome.</title>
        <authorList>
            <person name="Zheng L.Y."/>
        </authorList>
    </citation>
    <scope>NUCLEOTIDE SEQUENCE [LARGE SCALE GENOMIC DNA]</scope>
    <source>
        <strain evidence="4 5">A32-1</strain>
    </source>
</reference>
<dbReference type="PANTHER" id="PTHR30137">
    <property type="entry name" value="LUCIFERASE-LIKE MONOOXYGENASE"/>
    <property type="match status" value="1"/>
</dbReference>
<dbReference type="AlphaFoldDB" id="A0A7S8RI44"/>
<proteinExistence type="predicted"/>
<dbReference type="NCBIfam" id="TIGR03858">
    <property type="entry name" value="LLM_2I7G"/>
    <property type="match status" value="1"/>
</dbReference>
<accession>A0A7S8RI44</accession>
<dbReference type="Proteomes" id="UP000594480">
    <property type="component" value="Chromosome"/>
</dbReference>
<dbReference type="PANTHER" id="PTHR30137:SF8">
    <property type="entry name" value="BLR5498 PROTEIN"/>
    <property type="match status" value="1"/>
</dbReference>